<evidence type="ECO:0000256" key="4">
    <source>
        <dbReference type="ARBA" id="ARBA00022452"/>
    </source>
</evidence>
<comment type="caution">
    <text evidence="8">The sequence shown here is derived from an EMBL/GenBank/DDBJ whole genome shotgun (WGS) entry which is preliminary data.</text>
</comment>
<dbReference type="GO" id="GO:0015288">
    <property type="term" value="F:porin activity"/>
    <property type="evidence" value="ECO:0007669"/>
    <property type="project" value="TreeGrafter"/>
</dbReference>
<evidence type="ECO:0008006" key="10">
    <source>
        <dbReference type="Google" id="ProtNLM"/>
    </source>
</evidence>
<dbReference type="InterPro" id="IPR051906">
    <property type="entry name" value="TolC-like"/>
</dbReference>
<dbReference type="Pfam" id="PF02321">
    <property type="entry name" value="OEP"/>
    <property type="match status" value="1"/>
</dbReference>
<evidence type="ECO:0000313" key="9">
    <source>
        <dbReference type="Proteomes" id="UP000017081"/>
    </source>
</evidence>
<dbReference type="RefSeq" id="WP_023051325.1">
    <property type="nucleotide sequence ID" value="NZ_CP173062.2"/>
</dbReference>
<keyword evidence="7" id="KW-0998">Cell outer membrane</keyword>
<accession>U7VA39</accession>
<dbReference type="AlphaFoldDB" id="U7VA39"/>
<proteinExistence type="inferred from homology"/>
<name>U7VA39_9FUSO</name>
<dbReference type="PANTHER" id="PTHR30026">
    <property type="entry name" value="OUTER MEMBRANE PROTEIN TOLC"/>
    <property type="match status" value="1"/>
</dbReference>
<evidence type="ECO:0000256" key="1">
    <source>
        <dbReference type="ARBA" id="ARBA00004442"/>
    </source>
</evidence>
<dbReference type="GO" id="GO:1990281">
    <property type="term" value="C:efflux pump complex"/>
    <property type="evidence" value="ECO:0007669"/>
    <property type="project" value="TreeGrafter"/>
</dbReference>
<sequence length="412" mass="47685">MRKSNLLAGFLILSLGAYAQGLGLEAILKRVESDNPEVRVKELDVKIKEKGKKKAFRNLILPPVTIESENDWETAKNEGFGFEKIEATIPLFQGGKMMNTYKRSKSELELSKAEQNLAVYSWQEAGVNLYFAALNYKKQREITEFTILALQKQRNRLDGLYKENKMIPKSEVLKVEADIENNRAINFENIQKERASKETLMQLLGYDLDKQITLDEFNAMDYLKSLGTIKKVEDPRNTTLGKTQSLMVDLAEYDLKIAKADLYPILYVKPSHRFKEENLDTNKYETVNEGRVEIGIRYTFAWGATLDSVDQSEYRLDQAKIKYDNNIQGIELDMRNKLGEIESLTGQSEAQKKRVELLRENLKIDNLRYDNELVTTFDYLNSVNQLRTAEEDFYKLQRSLVLAVIEYENLYK</sequence>
<dbReference type="Proteomes" id="UP000017081">
    <property type="component" value="Unassembled WGS sequence"/>
</dbReference>
<dbReference type="STRING" id="1319815.HMPREF0202_01789"/>
<keyword evidence="4" id="KW-1134">Transmembrane beta strand</keyword>
<dbReference type="EMBL" id="AXZF01000067">
    <property type="protein sequence ID" value="ERT68400.1"/>
    <property type="molecule type" value="Genomic_DNA"/>
</dbReference>
<dbReference type="eggNOG" id="COG1538">
    <property type="taxonomic scope" value="Bacteria"/>
</dbReference>
<keyword evidence="5" id="KW-0812">Transmembrane</keyword>
<protein>
    <recommendedName>
        <fullName evidence="10">Outer membrane efflux protein</fullName>
    </recommendedName>
</protein>
<evidence type="ECO:0000313" key="8">
    <source>
        <dbReference type="EMBL" id="ERT68400.1"/>
    </source>
</evidence>
<evidence type="ECO:0000256" key="7">
    <source>
        <dbReference type="ARBA" id="ARBA00023237"/>
    </source>
</evidence>
<reference evidence="8 9" key="1">
    <citation type="submission" date="2013-08" db="EMBL/GenBank/DDBJ databases">
        <authorList>
            <person name="Weinstock G."/>
            <person name="Sodergren E."/>
            <person name="Wylie T."/>
            <person name="Fulton L."/>
            <person name="Fulton R."/>
            <person name="Fronick C."/>
            <person name="O'Laughlin M."/>
            <person name="Godfrey J."/>
            <person name="Miner T."/>
            <person name="Herter B."/>
            <person name="Appelbaum E."/>
            <person name="Cordes M."/>
            <person name="Lek S."/>
            <person name="Wollam A."/>
            <person name="Pepin K.H."/>
            <person name="Palsikar V.B."/>
            <person name="Mitreva M."/>
            <person name="Wilson R.K."/>
        </authorList>
    </citation>
    <scope>NUCLEOTIDE SEQUENCE [LARGE SCALE GENOMIC DNA]</scope>
    <source>
        <strain evidence="8 9">ATCC BAA-474</strain>
    </source>
</reference>
<gene>
    <name evidence="8" type="ORF">HMPREF0202_01789</name>
</gene>
<keyword evidence="9" id="KW-1185">Reference proteome</keyword>
<dbReference type="InterPro" id="IPR003423">
    <property type="entry name" value="OMP_efflux"/>
</dbReference>
<dbReference type="HOGENOM" id="CLU_012817_10_4_0"/>
<dbReference type="Gene3D" id="1.20.1600.10">
    <property type="entry name" value="Outer membrane efflux proteins (OEP)"/>
    <property type="match status" value="1"/>
</dbReference>
<organism evidence="8 9">
    <name type="scientific">Cetobacterium somerae ATCC BAA-474</name>
    <dbReference type="NCBI Taxonomy" id="1319815"/>
    <lineage>
        <taxon>Bacteria</taxon>
        <taxon>Fusobacteriati</taxon>
        <taxon>Fusobacteriota</taxon>
        <taxon>Fusobacteriia</taxon>
        <taxon>Fusobacteriales</taxon>
        <taxon>Fusobacteriaceae</taxon>
        <taxon>Cetobacterium</taxon>
    </lineage>
</organism>
<dbReference type="SUPFAM" id="SSF56954">
    <property type="entry name" value="Outer membrane efflux proteins (OEP)"/>
    <property type="match status" value="1"/>
</dbReference>
<keyword evidence="6" id="KW-0472">Membrane</keyword>
<dbReference type="GO" id="GO:0009279">
    <property type="term" value="C:cell outer membrane"/>
    <property type="evidence" value="ECO:0007669"/>
    <property type="project" value="UniProtKB-SubCell"/>
</dbReference>
<evidence type="ECO:0000256" key="2">
    <source>
        <dbReference type="ARBA" id="ARBA00007613"/>
    </source>
</evidence>
<dbReference type="GO" id="GO:0015562">
    <property type="term" value="F:efflux transmembrane transporter activity"/>
    <property type="evidence" value="ECO:0007669"/>
    <property type="project" value="InterPro"/>
</dbReference>
<evidence type="ECO:0000256" key="3">
    <source>
        <dbReference type="ARBA" id="ARBA00022448"/>
    </source>
</evidence>
<keyword evidence="3" id="KW-0813">Transport</keyword>
<evidence type="ECO:0000256" key="5">
    <source>
        <dbReference type="ARBA" id="ARBA00022692"/>
    </source>
</evidence>
<evidence type="ECO:0000256" key="6">
    <source>
        <dbReference type="ARBA" id="ARBA00023136"/>
    </source>
</evidence>
<dbReference type="PANTHER" id="PTHR30026:SF20">
    <property type="entry name" value="OUTER MEMBRANE PROTEIN TOLC"/>
    <property type="match status" value="1"/>
</dbReference>
<comment type="similarity">
    <text evidence="2">Belongs to the outer membrane factor (OMF) (TC 1.B.17) family.</text>
</comment>
<comment type="subcellular location">
    <subcellularLocation>
        <location evidence="1">Cell outer membrane</location>
    </subcellularLocation>
</comment>